<dbReference type="KEGG" id="vg:26049168"/>
<keyword evidence="3" id="KW-1185">Reference proteome</keyword>
<protein>
    <submittedName>
        <fullName evidence="2">FtsJ-like methyltransferase</fullName>
    </submittedName>
</protein>
<dbReference type="PANTHER" id="PTHR16121:SF0">
    <property type="entry name" value="CAP-SPECIFIC MRNA (NUCLEOSIDE-2'-O-)-METHYLTRANSFERASE 1"/>
    <property type="match status" value="1"/>
</dbReference>
<proteinExistence type="predicted"/>
<dbReference type="GO" id="GO:0006370">
    <property type="term" value="P:7-methylguanosine mRNA capping"/>
    <property type="evidence" value="ECO:0007669"/>
    <property type="project" value="UniProtKB-ARBA"/>
</dbReference>
<organism evidence="2 3">
    <name type="scientific">Chrysochromulina ericina virus CeV-01B</name>
    <dbReference type="NCBI Taxonomy" id="3070830"/>
    <lineage>
        <taxon>Viruses</taxon>
        <taxon>Varidnaviria</taxon>
        <taxon>Bamfordvirae</taxon>
        <taxon>Nucleocytoviricota</taxon>
        <taxon>Megaviricetes</taxon>
        <taxon>Imitervirales</taxon>
        <taxon>Mesomimiviridae</taxon>
        <taxon>Tethysvirus</taxon>
        <taxon>Tethysvirus raunefjordenense</taxon>
    </lineage>
</organism>
<dbReference type="GO" id="GO:0032259">
    <property type="term" value="P:methylation"/>
    <property type="evidence" value="ECO:0007669"/>
    <property type="project" value="UniProtKB-KW"/>
</dbReference>
<keyword evidence="2" id="KW-0489">Methyltransferase</keyword>
<accession>A0A0N9R198</accession>
<evidence type="ECO:0000313" key="2">
    <source>
        <dbReference type="EMBL" id="ALH23207.1"/>
    </source>
</evidence>
<dbReference type="GO" id="GO:0004483">
    <property type="term" value="F:methyltransferase cap1 activity"/>
    <property type="evidence" value="ECO:0007669"/>
    <property type="project" value="TreeGrafter"/>
</dbReference>
<sequence>MSYFLLPNIINTISSEDVEIKKDLDHYTISKSLARYLNSMKTQIDNYTNEWDQYKKYTNPYEYIHTQIPYSKLSVCKLKPLSRSFYKLIEIFNIFNIDFKSDPITSFHLAEGPGGFVEALITYRENNNTINSKDIYYGMTLINDEDENIPGWKKSKYFLNKNQNVKIITGKDNTGNLLNVDNLWHCYYNYNNSIDLITGDGGFDFSTNFNQQEHLSVNLIFCQIVYAIAMQKKGGMFILKIFDIFTQITVELLYILSSLYEKCYIVKPHTSRSANAEKYIICRNFKLDNTYDLIKKFSELFTCLDDKPICKILNIQIPYLYINKIEDINAILGQQQLENILSTLNILDNNKPDKLDTIKKNNILKCIQYCIKNKLPYHKNINQHNMFIPT</sequence>
<dbReference type="OrthoDB" id="19069at10239"/>
<dbReference type="Pfam" id="PF01728">
    <property type="entry name" value="FtsJ"/>
    <property type="match status" value="1"/>
</dbReference>
<evidence type="ECO:0000259" key="1">
    <source>
        <dbReference type="Pfam" id="PF01728"/>
    </source>
</evidence>
<name>A0A0N9R198_9VIRU</name>
<keyword evidence="2" id="KW-0808">Transferase</keyword>
<evidence type="ECO:0000313" key="3">
    <source>
        <dbReference type="Proteomes" id="UP000203826"/>
    </source>
</evidence>
<dbReference type="Gene3D" id="3.40.50.12760">
    <property type="match status" value="1"/>
</dbReference>
<dbReference type="Proteomes" id="UP000203826">
    <property type="component" value="Segment"/>
</dbReference>
<dbReference type="SUPFAM" id="SSF53335">
    <property type="entry name" value="S-adenosyl-L-methionine-dependent methyltransferases"/>
    <property type="match status" value="1"/>
</dbReference>
<reference evidence="2 3" key="1">
    <citation type="journal article" date="2015" name="Genome Announc.">
        <title>The 474-Kilobase-Pair Complete Genome Sequence of CeV-01B, a Virus Infecting Haptolina (Chrysochromulina) ericina (Prymnesiophyceae).</title>
        <authorList>
            <person name="Gallot-Lavallee L."/>
            <person name="Pagarete A."/>
            <person name="Legendre M."/>
            <person name="Santini S."/>
            <person name="Sandaa R.A."/>
            <person name="Himmelbauer H."/>
            <person name="Ogata H."/>
            <person name="Bratbak G."/>
            <person name="Claverie J.M."/>
        </authorList>
    </citation>
    <scope>NUCLEOTIDE SEQUENCE [LARGE SCALE GENOMIC DNA]</scope>
    <source>
        <strain evidence="2">CeV-01B</strain>
    </source>
</reference>
<dbReference type="InterPro" id="IPR050851">
    <property type="entry name" value="mRNA_Cap_2O-Ribose_MeTrfase"/>
</dbReference>
<dbReference type="InterPro" id="IPR029063">
    <property type="entry name" value="SAM-dependent_MTases_sf"/>
</dbReference>
<dbReference type="InterPro" id="IPR002877">
    <property type="entry name" value="RNA_MeTrfase_FtsJ_dom"/>
</dbReference>
<dbReference type="PANTHER" id="PTHR16121">
    <property type="entry name" value="CAP-SPECIFIC MRNA (NUCLEOSIDE-2'-O-)-METHYLTRANSFERASE 1-RELATED"/>
    <property type="match status" value="1"/>
</dbReference>
<dbReference type="EMBL" id="KT820662">
    <property type="protein sequence ID" value="ALH23207.1"/>
    <property type="molecule type" value="Genomic_DNA"/>
</dbReference>
<gene>
    <name evidence="2" type="ORF">ceV_301</name>
</gene>
<feature type="domain" description="Ribosomal RNA methyltransferase FtsJ" evidence="1">
    <location>
        <begin position="82"/>
        <end position="285"/>
    </location>
</feature>